<keyword evidence="2 4" id="KW-0863">Zinc-finger</keyword>
<organism evidence="7 8">
    <name type="scientific">Dermatophagoides pteronyssinus</name>
    <name type="common">European house dust mite</name>
    <dbReference type="NCBI Taxonomy" id="6956"/>
    <lineage>
        <taxon>Eukaryota</taxon>
        <taxon>Metazoa</taxon>
        <taxon>Ecdysozoa</taxon>
        <taxon>Arthropoda</taxon>
        <taxon>Chelicerata</taxon>
        <taxon>Arachnida</taxon>
        <taxon>Acari</taxon>
        <taxon>Acariformes</taxon>
        <taxon>Sarcoptiformes</taxon>
        <taxon>Astigmata</taxon>
        <taxon>Psoroptidia</taxon>
        <taxon>Analgoidea</taxon>
        <taxon>Pyroglyphidae</taxon>
        <taxon>Dermatophagoidinae</taxon>
        <taxon>Dermatophagoides</taxon>
    </lineage>
</organism>
<dbReference type="InterPro" id="IPR001841">
    <property type="entry name" value="Znf_RING"/>
</dbReference>
<dbReference type="PANTHER" id="PTHR45931">
    <property type="entry name" value="SI:CH211-59O9.10"/>
    <property type="match status" value="1"/>
</dbReference>
<dbReference type="InterPro" id="IPR013083">
    <property type="entry name" value="Znf_RING/FYVE/PHD"/>
</dbReference>
<evidence type="ECO:0000256" key="4">
    <source>
        <dbReference type="PROSITE-ProRule" id="PRU00175"/>
    </source>
</evidence>
<dbReference type="Pfam" id="PF13639">
    <property type="entry name" value="zf-RING_2"/>
    <property type="match status" value="1"/>
</dbReference>
<evidence type="ECO:0000313" key="8">
    <source>
        <dbReference type="Proteomes" id="UP000887458"/>
    </source>
</evidence>
<comment type="caution">
    <text evidence="7">The sequence shown here is derived from an EMBL/GenBank/DDBJ whole genome shotgun (WGS) entry which is preliminary data.</text>
</comment>
<feature type="compositionally biased region" description="Low complexity" evidence="5">
    <location>
        <begin position="200"/>
        <end position="214"/>
    </location>
</feature>
<name>A0ABQ8JF91_DERPT</name>
<feature type="compositionally biased region" description="Low complexity" evidence="5">
    <location>
        <begin position="448"/>
        <end position="477"/>
    </location>
</feature>
<gene>
    <name evidence="7" type="ORF">DERP_010035</name>
</gene>
<evidence type="ECO:0000256" key="3">
    <source>
        <dbReference type="ARBA" id="ARBA00022833"/>
    </source>
</evidence>
<evidence type="ECO:0000256" key="5">
    <source>
        <dbReference type="SAM" id="MobiDB-lite"/>
    </source>
</evidence>
<accession>A0ABQ8JF91</accession>
<reference evidence="7 8" key="2">
    <citation type="journal article" date="2022" name="Mol. Biol. Evol.">
        <title>Comparative Genomics Reveals Insights into the Divergent Evolution of Astigmatic Mites and Household Pest Adaptations.</title>
        <authorList>
            <person name="Xiong Q."/>
            <person name="Wan A.T."/>
            <person name="Liu X."/>
            <person name="Fung C.S."/>
            <person name="Xiao X."/>
            <person name="Malainual N."/>
            <person name="Hou J."/>
            <person name="Wang L."/>
            <person name="Wang M."/>
            <person name="Yang K.Y."/>
            <person name="Cui Y."/>
            <person name="Leung E.L."/>
            <person name="Nong W."/>
            <person name="Shin S.K."/>
            <person name="Au S.W."/>
            <person name="Jeong K.Y."/>
            <person name="Chew F.T."/>
            <person name="Hui J.H."/>
            <person name="Leung T.F."/>
            <person name="Tungtrongchitr A."/>
            <person name="Zhong N."/>
            <person name="Liu Z."/>
            <person name="Tsui S.K."/>
        </authorList>
    </citation>
    <scope>NUCLEOTIDE SEQUENCE [LARGE SCALE GENOMIC DNA]</scope>
    <source>
        <strain evidence="7">Derp</strain>
    </source>
</reference>
<keyword evidence="3" id="KW-0862">Zinc</keyword>
<evidence type="ECO:0000313" key="7">
    <source>
        <dbReference type="EMBL" id="KAH9421097.1"/>
    </source>
</evidence>
<keyword evidence="1" id="KW-0479">Metal-binding</keyword>
<keyword evidence="8" id="KW-1185">Reference proteome</keyword>
<dbReference type="PANTHER" id="PTHR45931:SF3">
    <property type="entry name" value="RING ZINC FINGER-CONTAINING PROTEIN"/>
    <property type="match status" value="1"/>
</dbReference>
<protein>
    <recommendedName>
        <fullName evidence="6">RING-type domain-containing protein</fullName>
    </recommendedName>
</protein>
<sequence length="477" mass="53400">MEQPNRPILGLHTTSEPPPPPPPPSSSSTTNSDINLSSSSSSNGNNGRTTRRIQIQIQHTTSRILDSTDNSHISIDHHNNHPTIMRRQLLHANIPSLQRNRIAERERNFYRQYYLRYRTGSSLSNDPAPTTTTTAESASTLATLAASASSTSTDTRPIEFEATIYRPNLSRRFPSQLLVSPFQITFPTPLPATASTSSDNNNVHNNQLNQNVSNAPDVTVTTPPPPPPPPNQPEISTNNGDIVRTVFERLHGTAIQLNRDGHWFNLQNGLTKQEINRHTISYEYKPKKRKRMKVIVESNGSGECSRTSNNNQQNQACESDVCSICLDRFCVNIIVRRLPCLHVFHIKCIDKWLKQNKKCPICRISIAIDYEKMFSSLNSGISIEQCLNQQESSIGSNIASFLQELTDLQQLVYEIPANNVNGMTRLSLFGNSSNHYNHIVQQTTASTNNNNNNNNNGNDNNNNNIINDNNNNNNRNI</sequence>
<dbReference type="SUPFAM" id="SSF57850">
    <property type="entry name" value="RING/U-box"/>
    <property type="match status" value="1"/>
</dbReference>
<dbReference type="InterPro" id="IPR051834">
    <property type="entry name" value="RING_finger_E3_ligase"/>
</dbReference>
<evidence type="ECO:0000256" key="2">
    <source>
        <dbReference type="ARBA" id="ARBA00022771"/>
    </source>
</evidence>
<feature type="compositionally biased region" description="Pro residues" evidence="5">
    <location>
        <begin position="222"/>
        <end position="232"/>
    </location>
</feature>
<reference evidence="7 8" key="1">
    <citation type="journal article" date="2018" name="J. Allergy Clin. Immunol.">
        <title>High-quality assembly of Dermatophagoides pteronyssinus genome and transcriptome reveals a wide range of novel allergens.</title>
        <authorList>
            <person name="Liu X.Y."/>
            <person name="Yang K.Y."/>
            <person name="Wang M.Q."/>
            <person name="Kwok J.S."/>
            <person name="Zeng X."/>
            <person name="Yang Z."/>
            <person name="Xiao X.J."/>
            <person name="Lau C.P."/>
            <person name="Li Y."/>
            <person name="Huang Z.M."/>
            <person name="Ba J.G."/>
            <person name="Yim A.K."/>
            <person name="Ouyang C.Y."/>
            <person name="Ngai S.M."/>
            <person name="Chan T.F."/>
            <person name="Leung E.L."/>
            <person name="Liu L."/>
            <person name="Liu Z.G."/>
            <person name="Tsui S.K."/>
        </authorList>
    </citation>
    <scope>NUCLEOTIDE SEQUENCE [LARGE SCALE GENOMIC DNA]</scope>
    <source>
        <strain evidence="7">Derp</strain>
    </source>
</reference>
<evidence type="ECO:0000256" key="1">
    <source>
        <dbReference type="ARBA" id="ARBA00022723"/>
    </source>
</evidence>
<proteinExistence type="predicted"/>
<dbReference type="SMART" id="SM00184">
    <property type="entry name" value="RING"/>
    <property type="match status" value="1"/>
</dbReference>
<feature type="compositionally biased region" description="Low complexity" evidence="5">
    <location>
        <begin position="26"/>
        <end position="46"/>
    </location>
</feature>
<dbReference type="Gene3D" id="3.30.40.10">
    <property type="entry name" value="Zinc/RING finger domain, C3HC4 (zinc finger)"/>
    <property type="match status" value="1"/>
</dbReference>
<dbReference type="PROSITE" id="PS50089">
    <property type="entry name" value="ZF_RING_2"/>
    <property type="match status" value="1"/>
</dbReference>
<feature type="region of interest" description="Disordered" evidence="5">
    <location>
        <begin position="445"/>
        <end position="477"/>
    </location>
</feature>
<feature type="region of interest" description="Disordered" evidence="5">
    <location>
        <begin position="1"/>
        <end position="49"/>
    </location>
</feature>
<feature type="region of interest" description="Disordered" evidence="5">
    <location>
        <begin position="190"/>
        <end position="237"/>
    </location>
</feature>
<feature type="domain" description="RING-type" evidence="6">
    <location>
        <begin position="322"/>
        <end position="363"/>
    </location>
</feature>
<dbReference type="EMBL" id="NJHN03000046">
    <property type="protein sequence ID" value="KAH9421097.1"/>
    <property type="molecule type" value="Genomic_DNA"/>
</dbReference>
<dbReference type="Proteomes" id="UP000887458">
    <property type="component" value="Unassembled WGS sequence"/>
</dbReference>
<feature type="compositionally biased region" description="Pro residues" evidence="5">
    <location>
        <begin position="16"/>
        <end position="25"/>
    </location>
</feature>
<evidence type="ECO:0000259" key="6">
    <source>
        <dbReference type="PROSITE" id="PS50089"/>
    </source>
</evidence>